<gene>
    <name evidence="1" type="ORF">GCM10023205_01360</name>
</gene>
<name>A0ABP9GN57_9ACTN</name>
<protein>
    <submittedName>
        <fullName evidence="1">Uncharacterized protein</fullName>
    </submittedName>
</protein>
<dbReference type="EMBL" id="BAABHS010000001">
    <property type="protein sequence ID" value="GAA4945439.1"/>
    <property type="molecule type" value="Genomic_DNA"/>
</dbReference>
<comment type="caution">
    <text evidence="1">The sequence shown here is derived from an EMBL/GenBank/DDBJ whole genome shotgun (WGS) entry which is preliminary data.</text>
</comment>
<organism evidence="1 2">
    <name type="scientific">Yinghuangia aomiensis</name>
    <dbReference type="NCBI Taxonomy" id="676205"/>
    <lineage>
        <taxon>Bacteria</taxon>
        <taxon>Bacillati</taxon>
        <taxon>Actinomycetota</taxon>
        <taxon>Actinomycetes</taxon>
        <taxon>Kitasatosporales</taxon>
        <taxon>Streptomycetaceae</taxon>
        <taxon>Yinghuangia</taxon>
    </lineage>
</organism>
<keyword evidence="2" id="KW-1185">Reference proteome</keyword>
<reference evidence="2" key="1">
    <citation type="journal article" date="2019" name="Int. J. Syst. Evol. Microbiol.">
        <title>The Global Catalogue of Microorganisms (GCM) 10K type strain sequencing project: providing services to taxonomists for standard genome sequencing and annotation.</title>
        <authorList>
            <consortium name="The Broad Institute Genomics Platform"/>
            <consortium name="The Broad Institute Genome Sequencing Center for Infectious Disease"/>
            <person name="Wu L."/>
            <person name="Ma J."/>
        </authorList>
    </citation>
    <scope>NUCLEOTIDE SEQUENCE [LARGE SCALE GENOMIC DNA]</scope>
    <source>
        <strain evidence="2">JCM 17986</strain>
    </source>
</reference>
<evidence type="ECO:0000313" key="1">
    <source>
        <dbReference type="EMBL" id="GAA4945439.1"/>
    </source>
</evidence>
<sequence length="62" mass="6489">MRVRVSVSVAIVPSAARPSRLAGIFMVLRFVRGLRLPPCGADPDLTTGNAVSGAAGCRLPRK</sequence>
<proteinExistence type="predicted"/>
<dbReference type="Proteomes" id="UP001500466">
    <property type="component" value="Unassembled WGS sequence"/>
</dbReference>
<evidence type="ECO:0000313" key="2">
    <source>
        <dbReference type="Proteomes" id="UP001500466"/>
    </source>
</evidence>
<accession>A0ABP9GN57</accession>